<evidence type="ECO:0000313" key="1">
    <source>
        <dbReference type="EMBL" id="SEH05333.1"/>
    </source>
</evidence>
<keyword evidence="2" id="KW-1185">Reference proteome</keyword>
<protein>
    <submittedName>
        <fullName evidence="1">Uncharacterized protein</fullName>
    </submittedName>
</protein>
<dbReference type="OrthoDB" id="9807853at2"/>
<dbReference type="Proteomes" id="UP000236724">
    <property type="component" value="Unassembled WGS sequence"/>
</dbReference>
<organism evidence="1 2">
    <name type="scientific">Candidatus Venteria ishoeyi</name>
    <dbReference type="NCBI Taxonomy" id="1899563"/>
    <lineage>
        <taxon>Bacteria</taxon>
        <taxon>Pseudomonadati</taxon>
        <taxon>Pseudomonadota</taxon>
        <taxon>Gammaproteobacteria</taxon>
        <taxon>Thiotrichales</taxon>
        <taxon>Thiotrichaceae</taxon>
        <taxon>Venteria</taxon>
    </lineage>
</organism>
<name>A0A1H6F724_9GAMM</name>
<gene>
    <name evidence="1" type="ORF">MBHS_01186</name>
</gene>
<dbReference type="RefSeq" id="WP_103919284.1">
    <property type="nucleotide sequence ID" value="NZ_FMSV02000198.1"/>
</dbReference>
<reference evidence="1 2" key="1">
    <citation type="submission" date="2016-10" db="EMBL/GenBank/DDBJ databases">
        <authorList>
            <person name="de Groot N.N."/>
        </authorList>
    </citation>
    <scope>NUCLEOTIDE SEQUENCE [LARGE SCALE GENOMIC DNA]</scope>
    <source>
        <strain evidence="1">MBHS1</strain>
    </source>
</reference>
<proteinExistence type="predicted"/>
<dbReference type="EMBL" id="FMSV02000198">
    <property type="protein sequence ID" value="SEH05333.1"/>
    <property type="molecule type" value="Genomic_DNA"/>
</dbReference>
<evidence type="ECO:0000313" key="2">
    <source>
        <dbReference type="Proteomes" id="UP000236724"/>
    </source>
</evidence>
<accession>A0A1H6F724</accession>
<dbReference type="AlphaFoldDB" id="A0A1H6F724"/>
<sequence>MNSEEYFSKPFFEREKKKYNRKFLRQYIPNKTSFLNASEKEKLLNASKDLEINTHYYTENRRGLENLLIDLSYASSKLE</sequence>